<proteinExistence type="predicted"/>
<dbReference type="EMBL" id="GBRH01231097">
    <property type="protein sequence ID" value="JAD66798.1"/>
    <property type="molecule type" value="Transcribed_RNA"/>
</dbReference>
<dbReference type="AlphaFoldDB" id="A0A0A9BX49"/>
<reference evidence="1" key="1">
    <citation type="submission" date="2014-09" db="EMBL/GenBank/DDBJ databases">
        <authorList>
            <person name="Magalhaes I.L.F."/>
            <person name="Oliveira U."/>
            <person name="Santos F.R."/>
            <person name="Vidigal T.H.D.A."/>
            <person name="Brescovit A.D."/>
            <person name="Santos A.J."/>
        </authorList>
    </citation>
    <scope>NUCLEOTIDE SEQUENCE</scope>
    <source>
        <tissue evidence="1">Shoot tissue taken approximately 20 cm above the soil surface</tissue>
    </source>
</reference>
<reference evidence="1" key="2">
    <citation type="journal article" date="2015" name="Data Brief">
        <title>Shoot transcriptome of the giant reed, Arundo donax.</title>
        <authorList>
            <person name="Barrero R.A."/>
            <person name="Guerrero F.D."/>
            <person name="Moolhuijzen P."/>
            <person name="Goolsby J.A."/>
            <person name="Tidwell J."/>
            <person name="Bellgard S.E."/>
            <person name="Bellgard M.I."/>
        </authorList>
    </citation>
    <scope>NUCLEOTIDE SEQUENCE</scope>
    <source>
        <tissue evidence="1">Shoot tissue taken approximately 20 cm above the soil surface</tissue>
    </source>
</reference>
<evidence type="ECO:0000313" key="1">
    <source>
        <dbReference type="EMBL" id="JAD66798.1"/>
    </source>
</evidence>
<accession>A0A0A9BX49</accession>
<organism evidence="1">
    <name type="scientific">Arundo donax</name>
    <name type="common">Giant reed</name>
    <name type="synonym">Donax arundinaceus</name>
    <dbReference type="NCBI Taxonomy" id="35708"/>
    <lineage>
        <taxon>Eukaryota</taxon>
        <taxon>Viridiplantae</taxon>
        <taxon>Streptophyta</taxon>
        <taxon>Embryophyta</taxon>
        <taxon>Tracheophyta</taxon>
        <taxon>Spermatophyta</taxon>
        <taxon>Magnoliopsida</taxon>
        <taxon>Liliopsida</taxon>
        <taxon>Poales</taxon>
        <taxon>Poaceae</taxon>
        <taxon>PACMAD clade</taxon>
        <taxon>Arundinoideae</taxon>
        <taxon>Arundineae</taxon>
        <taxon>Arundo</taxon>
    </lineage>
</organism>
<protein>
    <submittedName>
        <fullName evidence="1">Uncharacterized protein</fullName>
    </submittedName>
</protein>
<sequence length="16" mass="1832">MQGNIFLLTGRKRNSP</sequence>
<name>A0A0A9BX49_ARUDO</name>